<comment type="caution">
    <text evidence="2">The sequence shown here is derived from an EMBL/GenBank/DDBJ whole genome shotgun (WGS) entry which is preliminary data.</text>
</comment>
<gene>
    <name evidence="2" type="ORF">HBN54_001477</name>
</gene>
<name>A0ABX1HF83_9BACT</name>
<evidence type="ECO:0000313" key="3">
    <source>
        <dbReference type="Proteomes" id="UP000717634"/>
    </source>
</evidence>
<proteinExistence type="predicted"/>
<evidence type="ECO:0008006" key="4">
    <source>
        <dbReference type="Google" id="ProtNLM"/>
    </source>
</evidence>
<dbReference type="Gene3D" id="3.30.1870.10">
    <property type="entry name" value="EreA-like, domain 2"/>
    <property type="match status" value="1"/>
</dbReference>
<dbReference type="Proteomes" id="UP000717634">
    <property type="component" value="Unassembled WGS sequence"/>
</dbReference>
<dbReference type="RefSeq" id="WP_168672525.1">
    <property type="nucleotide sequence ID" value="NZ_JAAVTK010000003.1"/>
</dbReference>
<feature type="chain" id="PRO_5045106809" description="Erythromycin esterase family protein" evidence="1">
    <location>
        <begin position="25"/>
        <end position="431"/>
    </location>
</feature>
<keyword evidence="1" id="KW-0732">Signal</keyword>
<evidence type="ECO:0000313" key="2">
    <source>
        <dbReference type="EMBL" id="NKI88884.1"/>
    </source>
</evidence>
<dbReference type="EMBL" id="JAAVTK010000003">
    <property type="protein sequence ID" value="NKI88884.1"/>
    <property type="molecule type" value="Genomic_DNA"/>
</dbReference>
<feature type="signal peptide" evidence="1">
    <location>
        <begin position="1"/>
        <end position="24"/>
    </location>
</feature>
<protein>
    <recommendedName>
        <fullName evidence="4">Erythromycin esterase family protein</fullName>
    </recommendedName>
</protein>
<accession>A0ABX1HF83</accession>
<organism evidence="2 3">
    <name type="scientific">Hymenobacter artigasi</name>
    <dbReference type="NCBI Taxonomy" id="2719616"/>
    <lineage>
        <taxon>Bacteria</taxon>
        <taxon>Pseudomonadati</taxon>
        <taxon>Bacteroidota</taxon>
        <taxon>Cytophagia</taxon>
        <taxon>Cytophagales</taxon>
        <taxon>Hymenobacteraceae</taxon>
        <taxon>Hymenobacter</taxon>
    </lineage>
</organism>
<dbReference type="InterPro" id="IPR007815">
    <property type="entry name" value="Emycin_Estase"/>
</dbReference>
<keyword evidence="3" id="KW-1185">Reference proteome</keyword>
<dbReference type="SUPFAM" id="SSF159501">
    <property type="entry name" value="EreA/ChaN-like"/>
    <property type="match status" value="1"/>
</dbReference>
<sequence>MKLLHTLRRLALAPLFWLPLASFAQTPTPAQPETVFAGVPQETVAGEAPAFQLFDQKFYDNQLFLLGEAHGVQRPQELDFALLKHLNQRAGVRTYVAEVDCAKAYYLNEYLRTGDEATLDLVFRSWLAETSQWANQDFRAKLQRIRAWNLTLPANRKVRFLGLDQLQDLPLAGDYLAALLRKSPPPQPLRAPLDSVVTMLRQPTANPALAGLARRALNQQTDASADLRYLLLNLTYPLGSMRQREQNIFANLEALYQTRQLTNEKLYGMWGLAHVLQSPLVDGYPSFAARIQQSSLPLRNRVASVLCVFSGCQMLCATAGLSAPWQTAGQPYSSTDKFNHDGPLVVLDGLAELKQRTTPGSSTLFRLDAPGAASARQSIHLRYAPGMPPSQQMQFSPQVPAAAYVQYLLLVRDSGPVRPLQPAAAGAVGRR</sequence>
<evidence type="ECO:0000256" key="1">
    <source>
        <dbReference type="SAM" id="SignalP"/>
    </source>
</evidence>
<reference evidence="2 3" key="1">
    <citation type="submission" date="2020-03" db="EMBL/GenBank/DDBJ databases">
        <title>Genomic Encyclopedia of Type Strains, Phase IV (KMG-V): Genome sequencing to study the core and pangenomes of soil and plant-associated prokaryotes.</title>
        <authorList>
            <person name="Whitman W."/>
        </authorList>
    </citation>
    <scope>NUCLEOTIDE SEQUENCE [LARGE SCALE GENOMIC DNA]</scope>
    <source>
        <strain evidence="2 3">1B</strain>
    </source>
</reference>
<dbReference type="Pfam" id="PF05139">
    <property type="entry name" value="Erythro_esteras"/>
    <property type="match status" value="1"/>
</dbReference>